<dbReference type="Gene3D" id="3.30.70.270">
    <property type="match status" value="1"/>
</dbReference>
<accession>A0AAU7UA94</accession>
<keyword evidence="4" id="KW-0808">Transferase</keyword>
<dbReference type="EC" id="2.7.7.65" evidence="4"/>
<feature type="transmembrane region" description="Helical" evidence="2">
    <location>
        <begin position="159"/>
        <end position="182"/>
    </location>
</feature>
<organism evidence="4">
    <name type="scientific">Deinococcus sonorensis KR-87</name>
    <dbReference type="NCBI Taxonomy" id="694439"/>
    <lineage>
        <taxon>Bacteria</taxon>
        <taxon>Thermotogati</taxon>
        <taxon>Deinococcota</taxon>
        <taxon>Deinococci</taxon>
        <taxon>Deinococcales</taxon>
        <taxon>Deinococcaceae</taxon>
        <taxon>Deinococcus</taxon>
    </lineage>
</organism>
<dbReference type="NCBIfam" id="TIGR00254">
    <property type="entry name" value="GGDEF"/>
    <property type="match status" value="1"/>
</dbReference>
<keyword evidence="2" id="KW-1133">Transmembrane helix</keyword>
<feature type="domain" description="GGDEF" evidence="3">
    <location>
        <begin position="222"/>
        <end position="353"/>
    </location>
</feature>
<feature type="transmembrane region" description="Helical" evidence="2">
    <location>
        <begin position="109"/>
        <end position="129"/>
    </location>
</feature>
<dbReference type="CDD" id="cd01949">
    <property type="entry name" value="GGDEF"/>
    <property type="match status" value="1"/>
</dbReference>
<dbReference type="RefSeq" id="WP_350243559.1">
    <property type="nucleotide sequence ID" value="NZ_CP158299.1"/>
</dbReference>
<dbReference type="GO" id="GO:1902201">
    <property type="term" value="P:negative regulation of bacterial-type flagellum-dependent cell motility"/>
    <property type="evidence" value="ECO:0007669"/>
    <property type="project" value="TreeGrafter"/>
</dbReference>
<dbReference type="InterPro" id="IPR050469">
    <property type="entry name" value="Diguanylate_Cyclase"/>
</dbReference>
<dbReference type="InterPro" id="IPR029787">
    <property type="entry name" value="Nucleotide_cyclase"/>
</dbReference>
<dbReference type="InterPro" id="IPR029016">
    <property type="entry name" value="GAF-like_dom_sf"/>
</dbReference>
<reference evidence="4" key="1">
    <citation type="submission" date="2024-06" db="EMBL/GenBank/DDBJ databases">
        <title>Draft Genome Sequence of Deinococcus sonorensis Type Strain KR-87, a Biofilm Producing Representative of the Genus Deinococcus.</title>
        <authorList>
            <person name="Boren L.S."/>
            <person name="Grosso R.A."/>
            <person name="Hugenberg-Cox A.N."/>
            <person name="Hill J.T.E."/>
            <person name="Albert C.M."/>
            <person name="Tuohy J.M."/>
        </authorList>
    </citation>
    <scope>NUCLEOTIDE SEQUENCE</scope>
    <source>
        <strain evidence="4">KR-87</strain>
    </source>
</reference>
<evidence type="ECO:0000256" key="2">
    <source>
        <dbReference type="SAM" id="Phobius"/>
    </source>
</evidence>
<evidence type="ECO:0000259" key="3">
    <source>
        <dbReference type="PROSITE" id="PS50887"/>
    </source>
</evidence>
<dbReference type="InterPro" id="IPR000160">
    <property type="entry name" value="GGDEF_dom"/>
</dbReference>
<dbReference type="Pfam" id="PF00990">
    <property type="entry name" value="GGDEF"/>
    <property type="match status" value="1"/>
</dbReference>
<feature type="transmembrane region" description="Helical" evidence="2">
    <location>
        <begin position="7"/>
        <end position="26"/>
    </location>
</feature>
<keyword evidence="4" id="KW-0548">Nucleotidyltransferase</keyword>
<name>A0AAU7UA94_9DEIO</name>
<dbReference type="PANTHER" id="PTHR45138:SF9">
    <property type="entry name" value="DIGUANYLATE CYCLASE DGCM-RELATED"/>
    <property type="match status" value="1"/>
</dbReference>
<dbReference type="Gene3D" id="3.30.450.40">
    <property type="match status" value="1"/>
</dbReference>
<dbReference type="GO" id="GO:0052621">
    <property type="term" value="F:diguanylate cyclase activity"/>
    <property type="evidence" value="ECO:0007669"/>
    <property type="project" value="UniProtKB-EC"/>
</dbReference>
<sequence>MLNWLTLAWNLALLISVSFFISLGFLSWPLTFNRLARLYHSVLIGLSMLLLSVGTERLGGTPGLAAHVTDLRYVPLTLLTLVHGPGWGLLACLPLLLVQPAFSVNADSVYSLAITVLTATLLRPQFNLFRPVLWRDWWRVTLLFAGLALPVLWRGGEPAALFPAVLVVASNILGFLAGVLVFRSRFRLLAVTERLRRQAYTDALTGIANRRQFESDLAALAPGGVLCIVDLDHFKRINDSFGHDVGDEYLQRVAASLSRVAGRSSRAYRLGGEEFALIVPATEAAEATRLAQEVLAQVQQLSHHANPDGILTCSVGMARRHSDEPAQATYRRADLALFSAKAAGRNRVEDSGDTDQLPSSPLDAASGSREGHGPLLWETVQKSLSLAALERPPSDSDWLRLLQAAILSVPDVQCGSINIREGQRFRQCAQIGFDPALVGLSHTAQEQLDWYGLGEAAWRRGQPRVLHGEEIRRKSTRLLDQYPPTTMQFMEHGHMLDIEATLCIPVVIDGEVIAHLNLDSLQPGTRFSTEDISVARAFADQVTLMLISVYRREALAERTREQAVYADLSLSVLNARSRSDIVQPLLEALKQLYGTPAQLIVQVQGELHLWQSVPGTPSAEVSTELFSLLQRAIETRSLAEQPAPQGQHVALPLRWASGSLGVVLLTLPERSTDPAPERQFLQQVALMVSSGLQRLDEWERGRLSTA</sequence>
<feature type="transmembrane region" description="Helical" evidence="2">
    <location>
        <begin position="76"/>
        <end position="97"/>
    </location>
</feature>
<dbReference type="GO" id="GO:0005886">
    <property type="term" value="C:plasma membrane"/>
    <property type="evidence" value="ECO:0007669"/>
    <property type="project" value="TreeGrafter"/>
</dbReference>
<dbReference type="Pfam" id="PF01590">
    <property type="entry name" value="GAF"/>
    <property type="match status" value="1"/>
</dbReference>
<keyword evidence="2" id="KW-0812">Transmembrane</keyword>
<evidence type="ECO:0000313" key="4">
    <source>
        <dbReference type="EMBL" id="XBV85522.1"/>
    </source>
</evidence>
<dbReference type="PROSITE" id="PS50887">
    <property type="entry name" value="GGDEF"/>
    <property type="match status" value="1"/>
</dbReference>
<dbReference type="SUPFAM" id="SSF55781">
    <property type="entry name" value="GAF domain-like"/>
    <property type="match status" value="1"/>
</dbReference>
<dbReference type="PANTHER" id="PTHR45138">
    <property type="entry name" value="REGULATORY COMPONENTS OF SENSORY TRANSDUCTION SYSTEM"/>
    <property type="match status" value="1"/>
</dbReference>
<feature type="transmembrane region" description="Helical" evidence="2">
    <location>
        <begin position="38"/>
        <end position="55"/>
    </location>
</feature>
<dbReference type="SMART" id="SM00267">
    <property type="entry name" value="GGDEF"/>
    <property type="match status" value="1"/>
</dbReference>
<gene>
    <name evidence="4" type="ORF">ABOD76_19150</name>
</gene>
<keyword evidence="2" id="KW-0472">Membrane</keyword>
<dbReference type="AlphaFoldDB" id="A0AAU7UA94"/>
<dbReference type="EMBL" id="CP158299">
    <property type="protein sequence ID" value="XBV85522.1"/>
    <property type="molecule type" value="Genomic_DNA"/>
</dbReference>
<dbReference type="SUPFAM" id="SSF55073">
    <property type="entry name" value="Nucleotide cyclase"/>
    <property type="match status" value="1"/>
</dbReference>
<feature type="transmembrane region" description="Helical" evidence="2">
    <location>
        <begin position="136"/>
        <end position="153"/>
    </location>
</feature>
<feature type="region of interest" description="Disordered" evidence="1">
    <location>
        <begin position="346"/>
        <end position="371"/>
    </location>
</feature>
<protein>
    <submittedName>
        <fullName evidence="4">Diguanylate cyclase</fullName>
        <ecNumber evidence="4">2.7.7.65</ecNumber>
    </submittedName>
</protein>
<dbReference type="KEGG" id="dsc:ABOD76_19150"/>
<proteinExistence type="predicted"/>
<evidence type="ECO:0000256" key="1">
    <source>
        <dbReference type="SAM" id="MobiDB-lite"/>
    </source>
</evidence>
<dbReference type="FunFam" id="3.30.70.270:FF:000001">
    <property type="entry name" value="Diguanylate cyclase domain protein"/>
    <property type="match status" value="1"/>
</dbReference>
<dbReference type="GO" id="GO:0043709">
    <property type="term" value="P:cell adhesion involved in single-species biofilm formation"/>
    <property type="evidence" value="ECO:0007669"/>
    <property type="project" value="TreeGrafter"/>
</dbReference>
<dbReference type="InterPro" id="IPR003018">
    <property type="entry name" value="GAF"/>
</dbReference>
<dbReference type="InterPro" id="IPR043128">
    <property type="entry name" value="Rev_trsase/Diguanyl_cyclase"/>
</dbReference>